<dbReference type="InterPro" id="IPR014544">
    <property type="entry name" value="UCP028408"/>
</dbReference>
<evidence type="ECO:0008006" key="5">
    <source>
        <dbReference type="Google" id="ProtNLM"/>
    </source>
</evidence>
<dbReference type="KEGG" id="ccoe:CETAM_00805"/>
<dbReference type="AlphaFoldDB" id="A0A6B8VPW5"/>
<evidence type="ECO:0000313" key="3">
    <source>
        <dbReference type="EMBL" id="QGU03454.1"/>
    </source>
</evidence>
<evidence type="ECO:0000259" key="1">
    <source>
        <dbReference type="Pfam" id="PF09983"/>
    </source>
</evidence>
<accession>A0A6B8VPW5</accession>
<evidence type="ECO:0000313" key="4">
    <source>
        <dbReference type="Proteomes" id="UP000425178"/>
    </source>
</evidence>
<proteinExistence type="predicted"/>
<dbReference type="Pfam" id="PF09983">
    <property type="entry name" value="JetD_C"/>
    <property type="match status" value="1"/>
</dbReference>
<dbReference type="Pfam" id="PF11795">
    <property type="entry name" value="DUF3322"/>
    <property type="match status" value="1"/>
</dbReference>
<name>A0A6B8VPW5_9CORY</name>
<dbReference type="Proteomes" id="UP000425178">
    <property type="component" value="Chromosome"/>
</dbReference>
<keyword evidence="4" id="KW-1185">Reference proteome</keyword>
<gene>
    <name evidence="3" type="ORF">CETAM_00805</name>
</gene>
<reference evidence="3 4" key="1">
    <citation type="journal article" date="2021" name="Int. J. Syst. Evol. Microbiol.">
        <title>Classification of three corynebacterial strains isolated from a small paddock in North Rhine-Westphalia: proposal of &lt;i&gt;Corynebacterium kalinowskii&lt;/i&gt; sp. nov., &lt;i&gt;Corynebacterium comes&lt;/i&gt; sp. nov. and &lt;i&gt;Corynebacterium occultum&lt;/i&gt; sp. nov.</title>
        <authorList>
            <person name="Schaffert L."/>
            <person name="Ruwe M."/>
            <person name="Milse J."/>
            <person name="Hanuschka K."/>
            <person name="Ortseifen V."/>
            <person name="Droste J."/>
            <person name="Brandt D."/>
            <person name="Schl L."/>
            <person name="Kutter Y."/>
            <person name="Vinke S."/>
            <person name="Vieh P."/>
            <person name="Jacob L."/>
            <person name="L N.C."/>
            <person name="Schulte-Berndt E."/>
            <person name="Hain C."/>
            <person name="Linder M."/>
            <person name="Schmidt P."/>
            <person name="Wollenschl L."/>
            <person name="Luttermann T."/>
            <person name="Thieme E."/>
            <person name="Hassa J."/>
            <person name="Haak M."/>
            <person name="Wittchen M."/>
            <person name="Mentz A."/>
            <person name="Persicke M."/>
            <person name="Busche T."/>
            <person name="R C."/>
        </authorList>
    </citation>
    <scope>NUCLEOTIDE SEQUENCE [LARGE SCALE GENOMIC DNA]</scope>
    <source>
        <strain evidence="3 4">2019</strain>
    </source>
</reference>
<dbReference type="PIRSF" id="PIRSF028408">
    <property type="entry name" value="UCP028408"/>
    <property type="match status" value="1"/>
</dbReference>
<dbReference type="EMBL" id="CP046453">
    <property type="protein sequence ID" value="QGU03454.1"/>
    <property type="molecule type" value="Genomic_DNA"/>
</dbReference>
<dbReference type="InterPro" id="IPR024537">
    <property type="entry name" value="DUF3322"/>
</dbReference>
<feature type="domain" description="DUF3322" evidence="2">
    <location>
        <begin position="32"/>
        <end position="199"/>
    </location>
</feature>
<sequence length="389" mass="42843">MNRVRSAVPRDCPGLKRSDVLSLIEARARALRFLRSRERELLAGDFEGYGFPLRPPTAAQAAADEPAVKEFTRQWQEVAGVEVAVRNWSSVGLGRQNIPVRLHLDTVDALVDFTGHRSEWEDLVQRRDLLASVVGSLAPVVAALPLWKGVPEMDLHLAGEVVDWFEAHPASGVPPRAVAVEGVHTKWLERHRPLVETLLAGRRGEMGRAELGLAAPTPRVRLRFHLSDAPAGLADVEIPVVDLASLPVPRAVVMVENLESFLALPTRPGVVLAWGGGYRAADIVRAPYFADSPLIYWGDLDADGYGILDAVRSAVPSVRSVLMDRDTVTRWQRFGVADRDFQGRLYFHLTDSELAGLDALIEAGHLRIEQERIRFDVAVAAVDDALTRL</sequence>
<organism evidence="3 4">
    <name type="scientific">Corynebacterium comes</name>
    <dbReference type="NCBI Taxonomy" id="2675218"/>
    <lineage>
        <taxon>Bacteria</taxon>
        <taxon>Bacillati</taxon>
        <taxon>Actinomycetota</taxon>
        <taxon>Actinomycetes</taxon>
        <taxon>Mycobacteriales</taxon>
        <taxon>Corynebacteriaceae</taxon>
        <taxon>Corynebacterium</taxon>
    </lineage>
</organism>
<evidence type="ECO:0000259" key="2">
    <source>
        <dbReference type="Pfam" id="PF11795"/>
    </source>
</evidence>
<dbReference type="InterPro" id="IPR024534">
    <property type="entry name" value="JetD_C"/>
</dbReference>
<protein>
    <recommendedName>
        <fullName evidence="5">DUF3322 and DUF2220 domain-containing protein</fullName>
    </recommendedName>
</protein>
<feature type="domain" description="Wadjet protein JetD C-terminal" evidence="1">
    <location>
        <begin position="212"/>
        <end position="381"/>
    </location>
</feature>